<dbReference type="SUPFAM" id="SSF141868">
    <property type="entry name" value="EAL domain-like"/>
    <property type="match status" value="1"/>
</dbReference>
<evidence type="ECO:0000259" key="2">
    <source>
        <dbReference type="PROSITE" id="PS50883"/>
    </source>
</evidence>
<dbReference type="PROSITE" id="PS50112">
    <property type="entry name" value="PAS"/>
    <property type="match status" value="1"/>
</dbReference>
<dbReference type="InterPro" id="IPR035965">
    <property type="entry name" value="PAS-like_dom_sf"/>
</dbReference>
<dbReference type="Pfam" id="PF00990">
    <property type="entry name" value="GGDEF"/>
    <property type="match status" value="1"/>
</dbReference>
<comment type="caution">
    <text evidence="4">The sequence shown here is derived from an EMBL/GenBank/DDBJ whole genome shotgun (WGS) entry which is preliminary data.</text>
</comment>
<dbReference type="Pfam" id="PF08447">
    <property type="entry name" value="PAS_3"/>
    <property type="match status" value="1"/>
</dbReference>
<dbReference type="SMART" id="SM00091">
    <property type="entry name" value="PAS"/>
    <property type="match status" value="1"/>
</dbReference>
<dbReference type="CDD" id="cd00130">
    <property type="entry name" value="PAS"/>
    <property type="match status" value="1"/>
</dbReference>
<dbReference type="RefSeq" id="WP_146349802.1">
    <property type="nucleotide sequence ID" value="NZ_VOBR01000003.1"/>
</dbReference>
<dbReference type="InterPro" id="IPR013655">
    <property type="entry name" value="PAS_fold_3"/>
</dbReference>
<dbReference type="Gene3D" id="3.30.450.20">
    <property type="entry name" value="PAS domain"/>
    <property type="match status" value="1"/>
</dbReference>
<dbReference type="PANTHER" id="PTHR44757:SF2">
    <property type="entry name" value="BIOFILM ARCHITECTURE MAINTENANCE PROTEIN MBAA"/>
    <property type="match status" value="1"/>
</dbReference>
<dbReference type="CDD" id="cd01949">
    <property type="entry name" value="GGDEF"/>
    <property type="match status" value="1"/>
</dbReference>
<dbReference type="NCBIfam" id="TIGR00254">
    <property type="entry name" value="GGDEF"/>
    <property type="match status" value="1"/>
</dbReference>
<dbReference type="SUPFAM" id="SSF55785">
    <property type="entry name" value="PYP-like sensor domain (PAS domain)"/>
    <property type="match status" value="1"/>
</dbReference>
<evidence type="ECO:0000259" key="1">
    <source>
        <dbReference type="PROSITE" id="PS50112"/>
    </source>
</evidence>
<evidence type="ECO:0000313" key="5">
    <source>
        <dbReference type="Proteomes" id="UP000316639"/>
    </source>
</evidence>
<feature type="domain" description="GGDEF" evidence="3">
    <location>
        <begin position="307"/>
        <end position="441"/>
    </location>
</feature>
<dbReference type="OrthoDB" id="23692at2"/>
<gene>
    <name evidence="4" type="ORF">FKR81_05360</name>
</gene>
<dbReference type="EMBL" id="VOBR01000003">
    <property type="protein sequence ID" value="TWP53391.1"/>
    <property type="molecule type" value="Genomic_DNA"/>
</dbReference>
<dbReference type="SMART" id="SM00052">
    <property type="entry name" value="EAL"/>
    <property type="match status" value="1"/>
</dbReference>
<dbReference type="InterPro" id="IPR000160">
    <property type="entry name" value="GGDEF_dom"/>
</dbReference>
<dbReference type="Gene3D" id="3.30.70.270">
    <property type="match status" value="1"/>
</dbReference>
<dbReference type="SMART" id="SM00267">
    <property type="entry name" value="GGDEF"/>
    <property type="match status" value="1"/>
</dbReference>
<dbReference type="InterPro" id="IPR035919">
    <property type="entry name" value="EAL_sf"/>
</dbReference>
<sequence length="666" mass="71777">MIAPLPDRPLLGAAAGERSGERSKLARKWATLTTATTYVPLQPAEFRGRLEHVIDELVDAVFGEPAAAAECGAHLVELHCSGPAVLTPSLALLGSGLLALPELAGVPRLAEKVVQTMGAFAGGCTEAVRTSTLDQQDAMNRALIKALDDAQQTAGLAKTQLELVLASSASGIALTDRQGRFRWCSDRLGEILGYEEPEFAELTLFDVVHPDETSELHEAFDDLEGRTRLVRAEHRMRRADDETAWVSVSLSRSEEHFVVVIEDHTELNLLHGRLNHQALHDVLTGLPNRQYFTTRLERVLRHADPATGVTVYQLDLDAFSTITLGLGRRTGDQLLQSVAQRLAHVFADERAMVARFAADEFAVLVENSESTPDPVTTIRRINDELAAPVDVDGHGVAASASIGVVDRPPPAMRATELMETADLTLARARRNGRTQWALFDPAQDSFDRRDLGLAASLPGAWERGELGVTYRQVVGLGSEEVIGLDAVLSWGHSDPETLAEMAERTGMIMRLGRWLLRTACSHAVTADLPLHVGLSANQATDPDLVGEVLAAVKDSGLAADRLWLAMPGGSLRGDDAAENLRLLADTGVRTAIRGTTSDDVALLERLPVRSVRISQPAGEPGLVTRMLAELVTTAHLGGATVIVDGVATSTQMTWWRSIGADATVRH</sequence>
<accession>A0A563F0V5</accession>
<dbReference type="PROSITE" id="PS50883">
    <property type="entry name" value="EAL"/>
    <property type="match status" value="1"/>
</dbReference>
<organism evidence="4 5">
    <name type="scientific">Lentzea tibetensis</name>
    <dbReference type="NCBI Taxonomy" id="2591470"/>
    <lineage>
        <taxon>Bacteria</taxon>
        <taxon>Bacillati</taxon>
        <taxon>Actinomycetota</taxon>
        <taxon>Actinomycetes</taxon>
        <taxon>Pseudonocardiales</taxon>
        <taxon>Pseudonocardiaceae</taxon>
        <taxon>Lentzea</taxon>
    </lineage>
</organism>
<dbReference type="Pfam" id="PF00563">
    <property type="entry name" value="EAL"/>
    <property type="match status" value="1"/>
</dbReference>
<dbReference type="NCBIfam" id="TIGR00229">
    <property type="entry name" value="sensory_box"/>
    <property type="match status" value="1"/>
</dbReference>
<feature type="domain" description="EAL" evidence="2">
    <location>
        <begin position="450"/>
        <end position="666"/>
    </location>
</feature>
<reference evidence="4 5" key="1">
    <citation type="submission" date="2019-07" db="EMBL/GenBank/DDBJ databases">
        <title>Lentzea xizangensis sp. nov., isolated from Qinghai-Tibetan Plateau Soils.</title>
        <authorList>
            <person name="Huang J."/>
        </authorList>
    </citation>
    <scope>NUCLEOTIDE SEQUENCE [LARGE SCALE GENOMIC DNA]</scope>
    <source>
        <strain evidence="4 5">FXJ1.1311</strain>
    </source>
</reference>
<dbReference type="InterPro" id="IPR043128">
    <property type="entry name" value="Rev_trsase/Diguanyl_cyclase"/>
</dbReference>
<dbReference type="Proteomes" id="UP000316639">
    <property type="component" value="Unassembled WGS sequence"/>
</dbReference>
<protein>
    <submittedName>
        <fullName evidence="4">Diguanylate cyclase</fullName>
    </submittedName>
</protein>
<feature type="domain" description="PAS" evidence="1">
    <location>
        <begin position="157"/>
        <end position="227"/>
    </location>
</feature>
<keyword evidence="5" id="KW-1185">Reference proteome</keyword>
<dbReference type="PANTHER" id="PTHR44757">
    <property type="entry name" value="DIGUANYLATE CYCLASE DGCP"/>
    <property type="match status" value="1"/>
</dbReference>
<dbReference type="InterPro" id="IPR000014">
    <property type="entry name" value="PAS"/>
</dbReference>
<dbReference type="CDD" id="cd01948">
    <property type="entry name" value="EAL"/>
    <property type="match status" value="1"/>
</dbReference>
<dbReference type="InterPro" id="IPR052155">
    <property type="entry name" value="Biofilm_reg_signaling"/>
</dbReference>
<dbReference type="AlphaFoldDB" id="A0A563F0V5"/>
<dbReference type="InterPro" id="IPR001633">
    <property type="entry name" value="EAL_dom"/>
</dbReference>
<name>A0A563F0V5_9PSEU</name>
<dbReference type="SUPFAM" id="SSF55073">
    <property type="entry name" value="Nucleotide cyclase"/>
    <property type="match status" value="1"/>
</dbReference>
<dbReference type="PROSITE" id="PS50887">
    <property type="entry name" value="GGDEF"/>
    <property type="match status" value="1"/>
</dbReference>
<dbReference type="InterPro" id="IPR029787">
    <property type="entry name" value="Nucleotide_cyclase"/>
</dbReference>
<proteinExistence type="predicted"/>
<evidence type="ECO:0000313" key="4">
    <source>
        <dbReference type="EMBL" id="TWP53391.1"/>
    </source>
</evidence>
<dbReference type="Gene3D" id="3.20.20.450">
    <property type="entry name" value="EAL domain"/>
    <property type="match status" value="1"/>
</dbReference>
<evidence type="ECO:0000259" key="3">
    <source>
        <dbReference type="PROSITE" id="PS50887"/>
    </source>
</evidence>